<dbReference type="Proteomes" id="UP000324897">
    <property type="component" value="Chromosome 7"/>
</dbReference>
<name>A0A5J9U4Q7_9POAL</name>
<organism evidence="3 4">
    <name type="scientific">Eragrostis curvula</name>
    <name type="common">weeping love grass</name>
    <dbReference type="NCBI Taxonomy" id="38414"/>
    <lineage>
        <taxon>Eukaryota</taxon>
        <taxon>Viridiplantae</taxon>
        <taxon>Streptophyta</taxon>
        <taxon>Embryophyta</taxon>
        <taxon>Tracheophyta</taxon>
        <taxon>Spermatophyta</taxon>
        <taxon>Magnoliopsida</taxon>
        <taxon>Liliopsida</taxon>
        <taxon>Poales</taxon>
        <taxon>Poaceae</taxon>
        <taxon>PACMAD clade</taxon>
        <taxon>Chloridoideae</taxon>
        <taxon>Eragrostideae</taxon>
        <taxon>Eragrostidinae</taxon>
        <taxon>Eragrostis</taxon>
    </lineage>
</organism>
<dbReference type="EMBL" id="RWGY01000029">
    <property type="protein sequence ID" value="TVU18692.1"/>
    <property type="molecule type" value="Genomic_DNA"/>
</dbReference>
<protein>
    <recommendedName>
        <fullName evidence="5">Pentatricopeptide repeat-containing protein</fullName>
    </recommendedName>
</protein>
<dbReference type="InterPro" id="IPR046960">
    <property type="entry name" value="PPR_At4g14850-like_plant"/>
</dbReference>
<dbReference type="OrthoDB" id="185373at2759"/>
<evidence type="ECO:0000313" key="4">
    <source>
        <dbReference type="Proteomes" id="UP000324897"/>
    </source>
</evidence>
<dbReference type="PANTHER" id="PTHR47926">
    <property type="entry name" value="PENTATRICOPEPTIDE REPEAT-CONTAINING PROTEIN"/>
    <property type="match status" value="1"/>
</dbReference>
<dbReference type="InterPro" id="IPR011990">
    <property type="entry name" value="TPR-like_helical_dom_sf"/>
</dbReference>
<dbReference type="Gramene" id="TVU18692">
    <property type="protein sequence ID" value="TVU18692"/>
    <property type="gene ID" value="EJB05_34803"/>
</dbReference>
<evidence type="ECO:0000256" key="1">
    <source>
        <dbReference type="ARBA" id="ARBA00022737"/>
    </source>
</evidence>
<keyword evidence="1" id="KW-0677">Repeat</keyword>
<dbReference type="Pfam" id="PF01535">
    <property type="entry name" value="PPR"/>
    <property type="match status" value="3"/>
</dbReference>
<dbReference type="AlphaFoldDB" id="A0A5J9U4Q7"/>
<evidence type="ECO:0000256" key="2">
    <source>
        <dbReference type="ARBA" id="ARBA00022946"/>
    </source>
</evidence>
<sequence length="230" mass="25477">MMKAYERTRMSSEVAGMFRSMIAEGVVVLNGPLWTSTAKSLSPLFKTLECTPSAERFRRHDVCSTASLNVVAWNAMITGQNGRSNEIIAMFHSMREAGVHPDRITLCSTAVGALELGAELDSRTHVSKDMPSKNEASWNALICGVAFNGRGHDAIQQFELMRNEEGLRPDEITFIGALSACVHTGLLECGHRLFNSLTLVFKITPRIEHYSCMIDLMSRAGHLEFPARKM</sequence>
<keyword evidence="2" id="KW-0809">Transit peptide</keyword>
<comment type="caution">
    <text evidence="3">The sequence shown here is derived from an EMBL/GenBank/DDBJ whole genome shotgun (WGS) entry which is preliminary data.</text>
</comment>
<proteinExistence type="predicted"/>
<evidence type="ECO:0008006" key="5">
    <source>
        <dbReference type="Google" id="ProtNLM"/>
    </source>
</evidence>
<dbReference type="InterPro" id="IPR002885">
    <property type="entry name" value="PPR_rpt"/>
</dbReference>
<gene>
    <name evidence="3" type="ORF">EJB05_34803</name>
</gene>
<keyword evidence="4" id="KW-1185">Reference proteome</keyword>
<accession>A0A5J9U4Q7</accession>
<dbReference type="NCBIfam" id="TIGR00756">
    <property type="entry name" value="PPR"/>
    <property type="match status" value="1"/>
</dbReference>
<dbReference type="GO" id="GO:0003723">
    <property type="term" value="F:RNA binding"/>
    <property type="evidence" value="ECO:0007669"/>
    <property type="project" value="InterPro"/>
</dbReference>
<reference evidence="3 4" key="1">
    <citation type="journal article" date="2019" name="Sci. Rep.">
        <title>A high-quality genome of Eragrostis curvula grass provides insights into Poaceae evolution and supports new strategies to enhance forage quality.</title>
        <authorList>
            <person name="Carballo J."/>
            <person name="Santos B.A.C.M."/>
            <person name="Zappacosta D."/>
            <person name="Garbus I."/>
            <person name="Selva J.P."/>
            <person name="Gallo C.A."/>
            <person name="Diaz A."/>
            <person name="Albertini E."/>
            <person name="Caccamo M."/>
            <person name="Echenique V."/>
        </authorList>
    </citation>
    <scope>NUCLEOTIDE SEQUENCE [LARGE SCALE GENOMIC DNA]</scope>
    <source>
        <strain evidence="4">cv. Victoria</strain>
        <tissue evidence="3">Leaf</tissue>
    </source>
</reference>
<evidence type="ECO:0000313" key="3">
    <source>
        <dbReference type="EMBL" id="TVU18692.1"/>
    </source>
</evidence>
<feature type="non-terminal residue" evidence="3">
    <location>
        <position position="1"/>
    </location>
</feature>
<dbReference type="PANTHER" id="PTHR47926:SF543">
    <property type="entry name" value="(WILD MALAYSIAN BANANA) HYPOTHETICAL PROTEIN"/>
    <property type="match status" value="1"/>
</dbReference>
<dbReference type="Gene3D" id="1.25.40.10">
    <property type="entry name" value="Tetratricopeptide repeat domain"/>
    <property type="match status" value="1"/>
</dbReference>
<dbReference type="GO" id="GO:0009451">
    <property type="term" value="P:RNA modification"/>
    <property type="evidence" value="ECO:0007669"/>
    <property type="project" value="InterPro"/>
</dbReference>